<feature type="region of interest" description="Disordered" evidence="18">
    <location>
        <begin position="490"/>
        <end position="532"/>
    </location>
</feature>
<feature type="disulfide bond" evidence="16">
    <location>
        <begin position="835"/>
        <end position="872"/>
    </location>
</feature>
<gene>
    <name evidence="21" type="ORF">niasHS_000939</name>
</gene>
<feature type="disulfide bond" evidence="16">
    <location>
        <begin position="621"/>
        <end position="627"/>
    </location>
</feature>
<feature type="disulfide bond" evidence="16">
    <location>
        <begin position="755"/>
        <end position="777"/>
    </location>
</feature>
<feature type="disulfide bond" evidence="16">
    <location>
        <begin position="592"/>
        <end position="645"/>
    </location>
</feature>
<feature type="disulfide bond" evidence="16">
    <location>
        <begin position="766"/>
        <end position="787"/>
    </location>
</feature>
<dbReference type="PROSITE" id="PS50215">
    <property type="entry name" value="ADAM_MEPRO"/>
    <property type="match status" value="1"/>
</dbReference>
<comment type="caution">
    <text evidence="21">The sequence shown here is derived from an EMBL/GenBank/DDBJ whole genome shotgun (WGS) entry which is preliminary data.</text>
</comment>
<organism evidence="21 22">
    <name type="scientific">Heterodera schachtii</name>
    <name type="common">Sugarbeet cyst nematode worm</name>
    <name type="synonym">Tylenchus schachtii</name>
    <dbReference type="NCBI Taxonomy" id="97005"/>
    <lineage>
        <taxon>Eukaryota</taxon>
        <taxon>Metazoa</taxon>
        <taxon>Ecdysozoa</taxon>
        <taxon>Nematoda</taxon>
        <taxon>Chromadorea</taxon>
        <taxon>Rhabditida</taxon>
        <taxon>Tylenchina</taxon>
        <taxon>Tylenchomorpha</taxon>
        <taxon>Tylenchoidea</taxon>
        <taxon>Heteroderidae</taxon>
        <taxon>Heteroderinae</taxon>
        <taxon>Heterodera</taxon>
    </lineage>
</organism>
<feature type="disulfide bond" evidence="16">
    <location>
        <begin position="677"/>
        <end position="707"/>
    </location>
</feature>
<evidence type="ECO:0000256" key="2">
    <source>
        <dbReference type="ARBA" id="ARBA00022525"/>
    </source>
</evidence>
<dbReference type="CDD" id="cd04273">
    <property type="entry name" value="ZnMc_ADAMTS_like"/>
    <property type="match status" value="1"/>
</dbReference>
<feature type="binding site" evidence="15">
    <location>
        <position position="558"/>
    </location>
    <ligand>
        <name>Ca(2+)</name>
        <dbReference type="ChEBI" id="CHEBI:29108"/>
        <label>1</label>
    </ligand>
</feature>
<feature type="disulfide bond" evidence="16">
    <location>
        <begin position="639"/>
        <end position="725"/>
    </location>
</feature>
<dbReference type="Gene3D" id="2.20.100.10">
    <property type="entry name" value="Thrombospondin type-1 (TSP1) repeat"/>
    <property type="match status" value="11"/>
</dbReference>
<keyword evidence="15" id="KW-0106">Calcium</keyword>
<evidence type="ECO:0000256" key="10">
    <source>
        <dbReference type="ARBA" id="ARBA00022869"/>
    </source>
</evidence>
<evidence type="ECO:0000256" key="12">
    <source>
        <dbReference type="ARBA" id="ARBA00023157"/>
    </source>
</evidence>
<dbReference type="SUPFAM" id="SSF82895">
    <property type="entry name" value="TSP-1 type 1 repeat"/>
    <property type="match status" value="11"/>
</dbReference>
<feature type="binding site" evidence="15">
    <location>
        <position position="558"/>
    </location>
    <ligand>
        <name>Ca(2+)</name>
        <dbReference type="ChEBI" id="CHEBI:29108"/>
        <label>2</label>
    </ligand>
</feature>
<evidence type="ECO:0000256" key="18">
    <source>
        <dbReference type="SAM" id="MobiDB-lite"/>
    </source>
</evidence>
<keyword evidence="12 16" id="KW-1015">Disulfide bond</keyword>
<dbReference type="Proteomes" id="UP001620645">
    <property type="component" value="Unassembled WGS sequence"/>
</dbReference>
<feature type="region of interest" description="Disordered" evidence="18">
    <location>
        <begin position="1244"/>
        <end position="1288"/>
    </location>
</feature>
<keyword evidence="9 15" id="KW-0862">Zinc</keyword>
<feature type="disulfide bond" evidence="16">
    <location>
        <begin position="850"/>
        <end position="862"/>
    </location>
</feature>
<keyword evidence="8" id="KW-0378">Hydrolase</keyword>
<feature type="compositionally biased region" description="Gly residues" evidence="18">
    <location>
        <begin position="120"/>
        <end position="130"/>
    </location>
</feature>
<dbReference type="InterPro" id="IPR000884">
    <property type="entry name" value="TSP1_rpt"/>
</dbReference>
<keyword evidence="19" id="KW-1133">Transmembrane helix</keyword>
<evidence type="ECO:0000256" key="4">
    <source>
        <dbReference type="ARBA" id="ARBA00022670"/>
    </source>
</evidence>
<feature type="domain" description="Peptidase M12B" evidence="20">
    <location>
        <begin position="584"/>
        <end position="730"/>
    </location>
</feature>
<feature type="disulfide bond" evidence="16">
    <location>
        <begin position="800"/>
        <end position="811"/>
    </location>
</feature>
<feature type="binding site" evidence="15 17">
    <location>
        <position position="665"/>
    </location>
    <ligand>
        <name>Zn(2+)</name>
        <dbReference type="ChEBI" id="CHEBI:29105"/>
        <note>catalytic</note>
    </ligand>
</feature>
<evidence type="ECO:0000256" key="15">
    <source>
        <dbReference type="PIRSR" id="PIRSR613273-2"/>
    </source>
</evidence>
<dbReference type="Pfam" id="PF17771">
    <property type="entry name" value="ADAMTS_CR_2"/>
    <property type="match status" value="1"/>
</dbReference>
<dbReference type="GO" id="GO:0009653">
    <property type="term" value="P:anatomical structure morphogenesis"/>
    <property type="evidence" value="ECO:0007669"/>
    <property type="project" value="UniProtKB-ARBA"/>
</dbReference>
<feature type="compositionally biased region" description="Basic and acidic residues" evidence="18">
    <location>
        <begin position="161"/>
        <end position="172"/>
    </location>
</feature>
<keyword evidence="22" id="KW-1185">Reference proteome</keyword>
<name>A0ABD2K7S5_HETSC</name>
<feature type="compositionally biased region" description="Basic residues" evidence="18">
    <location>
        <begin position="183"/>
        <end position="194"/>
    </location>
</feature>
<keyword evidence="7" id="KW-0677">Repeat</keyword>
<evidence type="ECO:0000256" key="11">
    <source>
        <dbReference type="ARBA" id="ARBA00023049"/>
    </source>
</evidence>
<keyword evidence="11" id="KW-0482">Metalloprotease</keyword>
<keyword evidence="19" id="KW-0472">Membrane</keyword>
<feature type="binding site" evidence="15 17">
    <location>
        <position position="661"/>
    </location>
    <ligand>
        <name>Zn(2+)</name>
        <dbReference type="ChEBI" id="CHEBI:29105"/>
        <note>catalytic</note>
    </ligand>
</feature>
<dbReference type="Gene3D" id="3.40.1620.60">
    <property type="match status" value="1"/>
</dbReference>
<dbReference type="EMBL" id="JBICCN010000042">
    <property type="protein sequence ID" value="KAL3098951.1"/>
    <property type="molecule type" value="Genomic_DNA"/>
</dbReference>
<protein>
    <recommendedName>
        <fullName evidence="20">Peptidase M12B domain-containing protein</fullName>
    </recommendedName>
</protein>
<comment type="caution">
    <text evidence="17">Lacks conserved residue(s) required for the propagation of feature annotation.</text>
</comment>
<dbReference type="GO" id="GO:0005604">
    <property type="term" value="C:basement membrane"/>
    <property type="evidence" value="ECO:0007669"/>
    <property type="project" value="UniProtKB-SubCell"/>
</dbReference>
<feature type="active site" evidence="14 17">
    <location>
        <position position="662"/>
    </location>
</feature>
<feature type="disulfide bond" evidence="16">
    <location>
        <begin position="839"/>
        <end position="877"/>
    </location>
</feature>
<comment type="cofactor">
    <cofactor evidence="15">
        <name>Zn(2+)</name>
        <dbReference type="ChEBI" id="CHEBI:29105"/>
    </cofactor>
    <text evidence="15">Binds 1 zinc ion per subunit.</text>
</comment>
<keyword evidence="3" id="KW-0272">Extracellular matrix</keyword>
<feature type="binding site" evidence="15 17">
    <location>
        <position position="671"/>
    </location>
    <ligand>
        <name>Zn(2+)</name>
        <dbReference type="ChEBI" id="CHEBI:29105"/>
        <note>catalytic</note>
    </ligand>
</feature>
<dbReference type="GO" id="GO:0016477">
    <property type="term" value="P:cell migration"/>
    <property type="evidence" value="ECO:0007669"/>
    <property type="project" value="UniProtKB-ARBA"/>
</dbReference>
<dbReference type="PRINTS" id="PR01857">
    <property type="entry name" value="ADAMTSFAMILY"/>
</dbReference>
<dbReference type="InterPro" id="IPR010294">
    <property type="entry name" value="ADAMTS_spacer1"/>
</dbReference>
<evidence type="ECO:0000313" key="22">
    <source>
        <dbReference type="Proteomes" id="UP001620645"/>
    </source>
</evidence>
<evidence type="ECO:0000256" key="13">
    <source>
        <dbReference type="ARBA" id="ARBA00023180"/>
    </source>
</evidence>
<accession>A0ABD2K7S5</accession>
<feature type="binding site" evidence="15">
    <location>
        <position position="610"/>
    </location>
    <ligand>
        <name>Ca(2+)</name>
        <dbReference type="ChEBI" id="CHEBI:29108"/>
        <label>1</label>
    </ligand>
</feature>
<dbReference type="PANTHER" id="PTHR13723">
    <property type="entry name" value="ADAMTS A DISINTEGRIN AND METALLOPROTEASE WITH THROMBOSPONDIN MOTIFS PROTEASE"/>
    <property type="match status" value="1"/>
</dbReference>
<dbReference type="PANTHER" id="PTHR13723:SF278">
    <property type="entry name" value="ADAM METALLOPEPTIDASE WITH THROMBOSPONDIN TYPE 1 MOTIF A, ISOFORM B"/>
    <property type="match status" value="1"/>
</dbReference>
<feature type="compositionally biased region" description="Low complexity" evidence="18">
    <location>
        <begin position="1934"/>
        <end position="1947"/>
    </location>
</feature>
<dbReference type="GO" id="GO:0008237">
    <property type="term" value="F:metallopeptidase activity"/>
    <property type="evidence" value="ECO:0007669"/>
    <property type="project" value="UniProtKB-KW"/>
</dbReference>
<feature type="compositionally biased region" description="Low complexity" evidence="18">
    <location>
        <begin position="499"/>
        <end position="513"/>
    </location>
</feature>
<evidence type="ECO:0000256" key="14">
    <source>
        <dbReference type="PIRSR" id="PIRSR613273-1"/>
    </source>
</evidence>
<dbReference type="InterPro" id="IPR024079">
    <property type="entry name" value="MetalloPept_cat_dom_sf"/>
</dbReference>
<feature type="region of interest" description="Disordered" evidence="18">
    <location>
        <begin position="1962"/>
        <end position="2009"/>
    </location>
</feature>
<reference evidence="21 22" key="1">
    <citation type="submission" date="2024-10" db="EMBL/GenBank/DDBJ databases">
        <authorList>
            <person name="Kim D."/>
        </authorList>
    </citation>
    <scope>NUCLEOTIDE SEQUENCE [LARGE SCALE GENOMIC DNA]</scope>
    <source>
        <strain evidence="21">Taebaek</strain>
    </source>
</reference>
<dbReference type="InterPro" id="IPR050439">
    <property type="entry name" value="ADAMTS_ADAMTS-like"/>
</dbReference>
<feature type="region of interest" description="Disordered" evidence="18">
    <location>
        <begin position="1"/>
        <end position="25"/>
    </location>
</feature>
<dbReference type="FunFam" id="2.20.100.10:FF:000005">
    <property type="entry name" value="ADAM metallopeptidase with thrombospondin type 1 motif 9"/>
    <property type="match status" value="4"/>
</dbReference>
<feature type="region of interest" description="Disordered" evidence="18">
    <location>
        <begin position="1926"/>
        <end position="1947"/>
    </location>
</feature>
<dbReference type="GO" id="GO:0046872">
    <property type="term" value="F:metal ion binding"/>
    <property type="evidence" value="ECO:0007669"/>
    <property type="project" value="UniProtKB-KW"/>
</dbReference>
<feature type="compositionally biased region" description="Low complexity" evidence="18">
    <location>
        <begin position="131"/>
        <end position="143"/>
    </location>
</feature>
<feature type="compositionally biased region" description="Polar residues" evidence="18">
    <location>
        <begin position="1993"/>
        <end position="2009"/>
    </location>
</feature>
<feature type="disulfide bond" evidence="16">
    <location>
        <begin position="772"/>
        <end position="806"/>
    </location>
</feature>
<feature type="binding site" evidence="15">
    <location>
        <position position="728"/>
    </location>
    <ligand>
        <name>Ca(2+)</name>
        <dbReference type="ChEBI" id="CHEBI:29108"/>
        <label>1</label>
    </ligand>
</feature>
<keyword evidence="4" id="KW-0645">Protease</keyword>
<feature type="region of interest" description="Disordered" evidence="18">
    <location>
        <begin position="116"/>
        <end position="194"/>
    </location>
</feature>
<dbReference type="FunFam" id="2.20.100.10:FF:000006">
    <property type="entry name" value="A disintegrin and metalloproteinase with thrombospondin motifs 1"/>
    <property type="match status" value="1"/>
</dbReference>
<dbReference type="Pfam" id="PF05986">
    <property type="entry name" value="ADAMTS_spacer1"/>
    <property type="match status" value="1"/>
</dbReference>
<dbReference type="FunFam" id="2.60.120.830:FF:000001">
    <property type="entry name" value="A disintegrin and metalloproteinase with thrombospondin motifs 1"/>
    <property type="match status" value="1"/>
</dbReference>
<evidence type="ECO:0000256" key="17">
    <source>
        <dbReference type="PROSITE-ProRule" id="PRU00276"/>
    </source>
</evidence>
<feature type="compositionally biased region" description="Polar residues" evidence="18">
    <location>
        <begin position="1250"/>
        <end position="1260"/>
    </location>
</feature>
<evidence type="ECO:0000256" key="19">
    <source>
        <dbReference type="SAM" id="Phobius"/>
    </source>
</evidence>
<evidence type="ECO:0000256" key="1">
    <source>
        <dbReference type="ARBA" id="ARBA00004302"/>
    </source>
</evidence>
<proteinExistence type="predicted"/>
<dbReference type="SUPFAM" id="SSF55486">
    <property type="entry name" value="Metalloproteases ('zincins'), catalytic domain"/>
    <property type="match status" value="1"/>
</dbReference>
<keyword evidence="5 15" id="KW-0479">Metal-binding</keyword>
<dbReference type="GO" id="GO:0006508">
    <property type="term" value="P:proteolysis"/>
    <property type="evidence" value="ECO:0007669"/>
    <property type="project" value="UniProtKB-KW"/>
</dbReference>
<dbReference type="Pfam" id="PF00090">
    <property type="entry name" value="TSP_1"/>
    <property type="match status" value="1"/>
</dbReference>
<feature type="binding site" evidence="15">
    <location>
        <position position="603"/>
    </location>
    <ligand>
        <name>Ca(2+)</name>
        <dbReference type="ChEBI" id="CHEBI:29108"/>
        <label>2</label>
    </ligand>
</feature>
<keyword evidence="13" id="KW-0325">Glycoprotein</keyword>
<dbReference type="InterPro" id="IPR001590">
    <property type="entry name" value="Peptidase_M12B"/>
</dbReference>
<evidence type="ECO:0000256" key="3">
    <source>
        <dbReference type="ARBA" id="ARBA00022530"/>
    </source>
</evidence>
<keyword evidence="6" id="KW-0732">Signal</keyword>
<dbReference type="InterPro" id="IPR013273">
    <property type="entry name" value="ADAMTS/ADAMTS-like"/>
</dbReference>
<evidence type="ECO:0000256" key="7">
    <source>
        <dbReference type="ARBA" id="ARBA00022737"/>
    </source>
</evidence>
<evidence type="ECO:0000256" key="6">
    <source>
        <dbReference type="ARBA" id="ARBA00022729"/>
    </source>
</evidence>
<comment type="subcellular location">
    <subcellularLocation>
        <location evidence="1">Secreted</location>
        <location evidence="1">Extracellular space</location>
        <location evidence="1">Extracellular matrix</location>
        <location evidence="1">Basement membrane</location>
    </subcellularLocation>
</comment>
<feature type="binding site" evidence="15">
    <location>
        <position position="725"/>
    </location>
    <ligand>
        <name>Ca(2+)</name>
        <dbReference type="ChEBI" id="CHEBI:29108"/>
        <label>1</label>
    </ligand>
</feature>
<feature type="binding site" evidence="15">
    <location>
        <position position="728"/>
    </location>
    <ligand>
        <name>Ca(2+)</name>
        <dbReference type="ChEBI" id="CHEBI:29108"/>
        <label>2</label>
    </ligand>
</feature>
<dbReference type="Pfam" id="PF19030">
    <property type="entry name" value="TSP1_ADAMTS"/>
    <property type="match status" value="11"/>
</dbReference>
<dbReference type="SMART" id="SM00209">
    <property type="entry name" value="TSP1"/>
    <property type="match status" value="12"/>
</dbReference>
<evidence type="ECO:0000256" key="8">
    <source>
        <dbReference type="ARBA" id="ARBA00022801"/>
    </source>
</evidence>
<keyword evidence="19" id="KW-0812">Transmembrane</keyword>
<keyword evidence="10" id="KW-0084">Basement membrane</keyword>
<evidence type="ECO:0000256" key="5">
    <source>
        <dbReference type="ARBA" id="ARBA00022723"/>
    </source>
</evidence>
<dbReference type="InterPro" id="IPR041645">
    <property type="entry name" value="ADAMTS_CR_2"/>
</dbReference>
<dbReference type="Gene3D" id="3.40.390.10">
    <property type="entry name" value="Collagenase (Catalytic Domain)"/>
    <property type="match status" value="1"/>
</dbReference>
<dbReference type="Pfam" id="PF01421">
    <property type="entry name" value="Reprolysin"/>
    <property type="match status" value="1"/>
</dbReference>
<evidence type="ECO:0000256" key="9">
    <source>
        <dbReference type="ARBA" id="ARBA00022833"/>
    </source>
</evidence>
<evidence type="ECO:0000259" key="20">
    <source>
        <dbReference type="PROSITE" id="PS50215"/>
    </source>
</evidence>
<dbReference type="PROSITE" id="PS50092">
    <property type="entry name" value="TSP1"/>
    <property type="match status" value="11"/>
</dbReference>
<sequence>MRKPNRISAEHRSISSSARGAGDETAFPCTSAQLLLVAEADECSNTVRTTAISNSSRNSRTTRTIKDGRLYSSVPPNESCNSNSCRNCRLFKRAAATASPPSSQPQIRHVCRHANVINGSSGGGNGGGGKRAPPTTKTKTSKALVEEEEGPEDNDDDDESEQHQQQRWEQKMMMKPPVFGQGPRRRRKRPSTTCQSRRRLLLIGSVISCSLLLLFSFISLFFFFTQHSFRHTTAQQNGTTKTIIHDVDLSNEFDDTEVIRRLRGAYSEMRPNSSENAQIWLLNTQEFGQRARHRREMGRTMGDKSLIGLARNCGQSCTVRLKHGVKRDAKIHMDTIRIRLERQMNDEIGTNSRGRRRRRRRSSTQQNFATFRPIIQTMEFDNYTLFRHSQISPKCFYIAHVVDHNQAQSVVNLCDWNGGLFGTLSLPEGTFVIEPLVVIEEEQQQQKHSGEADNVEVRKRKRHLAAELDSDLRAHLVYRLQSHYFEDTADHHYQNGSPTTTTTTTTKTMTSSETTKEMPMPQNAPFSQQQPDDDGIGINFAEERRSKRSAISWEHFVEVLVVADNKMLLYHQHNLENYVLTLFATETLQHFCKWQNSFNDRNDEALNHHDVAILLTRHDICRATNKCDTLGLAELGTMCDGRKSCAIIEDNGLSAAFTIAHELGHIFNIPHDDERKCSEFMPLNKNSFHIMAPTLEYNTNPWSWSPCSSAMLSRYLDHNRAQTQCLFDKPVERRYYDRMFEPPAPGAIYSVSQQCKFVFGAAAEICPYMPTCRRLWCSVSFGYQMGCRTQHMPWADGTPCGDNMWCHRGQCVGMSPMQRQPVDGGWGEWKPWRECSRTCGGGVQKSFRECDSPPPENSGKYCIGQRERYRPCNIQDCPWEMPGFRELQCSEFDGVDIGIHGVPKTMTWVPKYTGVAENERCRLYCRATDSAAFYMLKDKVADGTPCDRNGDDICIDGTCHKAGCDHRLGSEMKRDICGVCGGNGSTCREVSGVYNERSKFGYNEVLRIPAGAAGIDITQTAHNGLKEDDNYLALRTTTGEYLLNGQFQVSVFRQQIPILDTVLEYSGSDLPVERINGSGPLRSDIYLHVLSVGNINKPNIRYHFMTPIASSTKSDAAAPAEAAQQIKTQQSNNAGSNSFYWQAENNWTECSMKCQGTQNQHVRCVEAFSNNFVMDAHCAAIARPNTQKRMCNVDCFYKYLQRLNTDSSGKKWYQYICVRSYTNGGKDEQAEETECIAAGLKVPRPGGSSGNNIPQQQQHLSPAVPPSTDQQQQQKQMAGGTTRDASYPAPRHRWTTNWAYSQWSQCSESCGAGGVSRRNLHCIDTRNGHKLDARFCEGVPHEPIETECNRTPCPRWVYSQWYQCSRSCGGGLRMRHASCQDAAGRELDVRMCAAEAKLDSEKCNEQPCTRWHFGQWSPCSVSCGDGVQRREAMCVREPDVQRLEDKDCEPRERIVEKQCQMAACPHWKLGTWSPCSVSCGQDGFQTRLVQCVDSEGRKVSDQKCMGIKKQPQTEKPQSYKVCSPGPCPYWRAAKWGHCSVSCGKGIRMRHVECVLKGQIVDDSLCMKAMRPQTSFRCVLLACTVWNGVPQAAATGQIGERRTNWAYSQWSQCSESCGAGGVSRRNLHCIDTRNGHKLDARFCEGVPHEPIEMECNRTPCPRWVYSQWYQCSRSCGGGLRMRHASCQDAAGRELDVRMCAAEAKLDSEKCNEQPCTRWHFGQWSPCSVSCGDGVQRREAMCVRDPDVKRLEDKDCEPRERISEKQCQMAACPHWKLGTWSPCSVSCGQDGFQTRLVQCVDSEGRKVSDQKCMGIKKQQQTEKPQSYKVCSPGPCPYWRAAKWGHCSVSCGNGIRMRHVECVLKGQIVDDSLCMKAMRPNTSFRCVLLACTVWNGAPQAASTGQIGERRVRKGVRGLRAVVANGHSKNFLQNFGRPSNSSSSSSSAAVSPNCQCRCCHRVRGGRRRGRGGGAGGAHGNNGAVFGHGERDGVRGSSPGQQQHAHQSQNVGGP</sequence>
<keyword evidence="2" id="KW-0964">Secreted</keyword>
<feature type="transmembrane region" description="Helical" evidence="19">
    <location>
        <begin position="200"/>
        <end position="224"/>
    </location>
</feature>
<dbReference type="Gene3D" id="2.60.120.830">
    <property type="match status" value="1"/>
</dbReference>
<feature type="region of interest" description="Disordered" evidence="18">
    <location>
        <begin position="344"/>
        <end position="366"/>
    </location>
</feature>
<feature type="binding site" evidence="15">
    <location>
        <position position="603"/>
    </location>
    <ligand>
        <name>Ca(2+)</name>
        <dbReference type="ChEBI" id="CHEBI:29108"/>
        <label>1</label>
    </ligand>
</feature>
<feature type="compositionally biased region" description="Basic residues" evidence="18">
    <location>
        <begin position="353"/>
        <end position="362"/>
    </location>
</feature>
<evidence type="ECO:0000256" key="16">
    <source>
        <dbReference type="PIRSR" id="PIRSR613273-3"/>
    </source>
</evidence>
<dbReference type="InterPro" id="IPR036383">
    <property type="entry name" value="TSP1_rpt_sf"/>
</dbReference>
<feature type="compositionally biased region" description="Acidic residues" evidence="18">
    <location>
        <begin position="146"/>
        <end position="160"/>
    </location>
</feature>
<evidence type="ECO:0000313" key="21">
    <source>
        <dbReference type="EMBL" id="KAL3098951.1"/>
    </source>
</evidence>